<reference evidence="3" key="2">
    <citation type="submission" date="2015-08" db="UniProtKB">
        <authorList>
            <consortium name="WormBaseParasite"/>
        </authorList>
    </citation>
    <scope>IDENTIFICATION</scope>
</reference>
<dbReference type="WBParaSite" id="SVE_0769500.1">
    <property type="protein sequence ID" value="SVE_0769500.1"/>
    <property type="gene ID" value="SVE_0769500"/>
</dbReference>
<dbReference type="Proteomes" id="UP000035680">
    <property type="component" value="Unassembled WGS sequence"/>
</dbReference>
<keyword evidence="2" id="KW-1185">Reference proteome</keyword>
<organism evidence="2 3">
    <name type="scientific">Strongyloides venezuelensis</name>
    <name type="common">Threadworm</name>
    <dbReference type="NCBI Taxonomy" id="75913"/>
    <lineage>
        <taxon>Eukaryota</taxon>
        <taxon>Metazoa</taxon>
        <taxon>Ecdysozoa</taxon>
        <taxon>Nematoda</taxon>
        <taxon>Chromadorea</taxon>
        <taxon>Rhabditida</taxon>
        <taxon>Tylenchina</taxon>
        <taxon>Panagrolaimomorpha</taxon>
        <taxon>Strongyloidoidea</taxon>
        <taxon>Strongyloididae</taxon>
        <taxon>Strongyloides</taxon>
    </lineage>
</organism>
<evidence type="ECO:0000313" key="2">
    <source>
        <dbReference type="Proteomes" id="UP000035680"/>
    </source>
</evidence>
<proteinExistence type="predicted"/>
<evidence type="ECO:0000256" key="1">
    <source>
        <dbReference type="SAM" id="MobiDB-lite"/>
    </source>
</evidence>
<evidence type="ECO:0000313" key="3">
    <source>
        <dbReference type="WBParaSite" id="SVE_0769500.1"/>
    </source>
</evidence>
<feature type="compositionally biased region" description="Basic and acidic residues" evidence="1">
    <location>
        <begin position="163"/>
        <end position="173"/>
    </location>
</feature>
<feature type="compositionally biased region" description="Basic and acidic residues" evidence="1">
    <location>
        <begin position="182"/>
        <end position="193"/>
    </location>
</feature>
<accession>A0A0K0FFQ0</accession>
<protein>
    <submittedName>
        <fullName evidence="3">Uncharacterized protein</fullName>
    </submittedName>
</protein>
<dbReference type="AlphaFoldDB" id="A0A0K0FFQ0"/>
<name>A0A0K0FFQ0_STRVS</name>
<reference evidence="2" key="1">
    <citation type="submission" date="2014-07" db="EMBL/GenBank/DDBJ databases">
        <authorList>
            <person name="Martin A.A"/>
            <person name="De Silva N."/>
        </authorList>
    </citation>
    <scope>NUCLEOTIDE SEQUENCE</scope>
</reference>
<feature type="region of interest" description="Disordered" evidence="1">
    <location>
        <begin position="154"/>
        <end position="193"/>
    </location>
</feature>
<sequence length="193" mass="22913">MSFKFHTALHGPHVLKNTGHFSNINCFGFEHHHQFLKKIESQFRGDYNYSKSLLSKVCLAQEHKISKNNFEEAIELYDKIFKNYEYIEPQSIVSNKTISLNQSYEKEKLFPFEEPPEDRIRVAEKNLNDSKEKVELKGQRLMKEIACRKAAPPTFYHYPSENEENKKNGERKCEKKKGKKRRNEEGEKIEKKR</sequence>